<name>A0A1I4RS97_9GAMM</name>
<dbReference type="AlphaFoldDB" id="A0A1I4RS97"/>
<evidence type="ECO:0000313" key="4">
    <source>
        <dbReference type="Proteomes" id="UP000198519"/>
    </source>
</evidence>
<evidence type="ECO:0000259" key="2">
    <source>
        <dbReference type="Pfam" id="PF19657"/>
    </source>
</evidence>
<dbReference type="Pfam" id="PF19657">
    <property type="entry name" value="DUF6160"/>
    <property type="match status" value="1"/>
</dbReference>
<evidence type="ECO:0000256" key="1">
    <source>
        <dbReference type="SAM" id="SignalP"/>
    </source>
</evidence>
<protein>
    <recommendedName>
        <fullName evidence="2">DUF6160 domain-containing protein</fullName>
    </recommendedName>
</protein>
<dbReference type="OrthoDB" id="6180023at2"/>
<keyword evidence="1" id="KW-0732">Signal</keyword>
<evidence type="ECO:0000313" key="3">
    <source>
        <dbReference type="EMBL" id="SFM55049.1"/>
    </source>
</evidence>
<sequence length="313" mass="31606">MKGLKKIALATAVAAVPFAAQAELRAIDDAAMGDVTGQSGITVELSAEVSVGEIAYQDDGFLAITGVTIGGAAPGTALDDVKVYIDVAGTGGIADTGAQAMGSQYLTGAAAASGGVVAWSDTNPGRDTMPTVQDGDLVIGLRSVSGMPIDYGVSVGSVSLAKSTSTVGDLASTAGTTLVSNMNITGLLGPIDIVIQEDTSVMNINAYFNAQGTLNADFVGTYLDFELHNRRGADTNNLNIGGGAVDTSFAHAQVDIGLATNAAGEDALAFNVNNFSGDLDLTNIRMGNAANPSIGNVYMTDVAVNAQMTVYGH</sequence>
<dbReference type="RefSeq" id="WP_092023894.1">
    <property type="nucleotide sequence ID" value="NZ_FOUE01000004.1"/>
</dbReference>
<keyword evidence="4" id="KW-1185">Reference proteome</keyword>
<feature type="signal peptide" evidence="1">
    <location>
        <begin position="1"/>
        <end position="22"/>
    </location>
</feature>
<organism evidence="3 4">
    <name type="scientific">Marinobacter zhejiangensis</name>
    <dbReference type="NCBI Taxonomy" id="488535"/>
    <lineage>
        <taxon>Bacteria</taxon>
        <taxon>Pseudomonadati</taxon>
        <taxon>Pseudomonadota</taxon>
        <taxon>Gammaproteobacteria</taxon>
        <taxon>Pseudomonadales</taxon>
        <taxon>Marinobacteraceae</taxon>
        <taxon>Marinobacter</taxon>
    </lineage>
</organism>
<accession>A0A1I4RS97</accession>
<feature type="chain" id="PRO_5011785175" description="DUF6160 domain-containing protein" evidence="1">
    <location>
        <begin position="23"/>
        <end position="313"/>
    </location>
</feature>
<dbReference type="InterPro" id="IPR046158">
    <property type="entry name" value="DUF6160"/>
</dbReference>
<dbReference type="Proteomes" id="UP000198519">
    <property type="component" value="Unassembled WGS sequence"/>
</dbReference>
<reference evidence="4" key="1">
    <citation type="submission" date="2016-10" db="EMBL/GenBank/DDBJ databases">
        <authorList>
            <person name="Varghese N."/>
            <person name="Submissions S."/>
        </authorList>
    </citation>
    <scope>NUCLEOTIDE SEQUENCE [LARGE SCALE GENOMIC DNA]</scope>
    <source>
        <strain evidence="4">CGMCC 1.7061</strain>
    </source>
</reference>
<gene>
    <name evidence="3" type="ORF">SAMN04487963_2917</name>
</gene>
<proteinExistence type="predicted"/>
<feature type="domain" description="DUF6160" evidence="2">
    <location>
        <begin position="1"/>
        <end position="89"/>
    </location>
</feature>
<dbReference type="EMBL" id="FOUE01000004">
    <property type="protein sequence ID" value="SFM55049.1"/>
    <property type="molecule type" value="Genomic_DNA"/>
</dbReference>